<keyword evidence="3" id="KW-0805">Transcription regulation</keyword>
<dbReference type="PROSITE" id="PS00676">
    <property type="entry name" value="SIGMA54_INTERACT_2"/>
    <property type="match status" value="1"/>
</dbReference>
<dbReference type="InterPro" id="IPR029016">
    <property type="entry name" value="GAF-like_dom_sf"/>
</dbReference>
<reference evidence="7 8" key="1">
    <citation type="submission" date="2019-03" db="EMBL/GenBank/DDBJ databases">
        <title>Draft Genome Sequence of Desulfosporosinus fructosivorans Strain 63.6F, Isolated from Marine Sediment in the Baltic Sea.</title>
        <authorList>
            <person name="Hausmann B."/>
            <person name="Vandieken V."/>
            <person name="Pjevac P."/>
            <person name="Schreck K."/>
            <person name="Herbold C.W."/>
            <person name="Loy A."/>
        </authorList>
    </citation>
    <scope>NUCLEOTIDE SEQUENCE [LARGE SCALE GENOMIC DNA]</scope>
    <source>
        <strain evidence="7 8">63.6F</strain>
    </source>
</reference>
<dbReference type="Pfam" id="PF00158">
    <property type="entry name" value="Sigma54_activat"/>
    <property type="match status" value="1"/>
</dbReference>
<dbReference type="Gene3D" id="3.40.50.300">
    <property type="entry name" value="P-loop containing nucleotide triphosphate hydrolases"/>
    <property type="match status" value="1"/>
</dbReference>
<dbReference type="SMART" id="SM00382">
    <property type="entry name" value="AAA"/>
    <property type="match status" value="1"/>
</dbReference>
<dbReference type="PROSITE" id="PS50045">
    <property type="entry name" value="SIGMA54_INTERACT_4"/>
    <property type="match status" value="1"/>
</dbReference>
<keyword evidence="2" id="KW-0067">ATP-binding</keyword>
<dbReference type="OrthoDB" id="9803970at2"/>
<evidence type="ECO:0000256" key="5">
    <source>
        <dbReference type="ARBA" id="ARBA00023163"/>
    </source>
</evidence>
<keyword evidence="8" id="KW-1185">Reference proteome</keyword>
<dbReference type="GO" id="GO:0006355">
    <property type="term" value="P:regulation of DNA-templated transcription"/>
    <property type="evidence" value="ECO:0007669"/>
    <property type="project" value="InterPro"/>
</dbReference>
<comment type="caution">
    <text evidence="7">The sequence shown here is derived from an EMBL/GenBank/DDBJ whole genome shotgun (WGS) entry which is preliminary data.</text>
</comment>
<gene>
    <name evidence="7" type="ORF">E4K67_14995</name>
</gene>
<dbReference type="InterPro" id="IPR027417">
    <property type="entry name" value="P-loop_NTPase"/>
</dbReference>
<dbReference type="InterPro" id="IPR025943">
    <property type="entry name" value="Sigma_54_int_dom_ATP-bd_2"/>
</dbReference>
<dbReference type="InterPro" id="IPR025662">
    <property type="entry name" value="Sigma_54_int_dom_ATP-bd_1"/>
</dbReference>
<dbReference type="SUPFAM" id="SSF46689">
    <property type="entry name" value="Homeodomain-like"/>
    <property type="match status" value="1"/>
</dbReference>
<evidence type="ECO:0000256" key="1">
    <source>
        <dbReference type="ARBA" id="ARBA00022741"/>
    </source>
</evidence>
<protein>
    <submittedName>
        <fullName evidence="7">Sigma-54-dependent Fis family transcriptional regulator</fullName>
    </submittedName>
</protein>
<evidence type="ECO:0000313" key="8">
    <source>
        <dbReference type="Proteomes" id="UP000298460"/>
    </source>
</evidence>
<dbReference type="PROSITE" id="PS00688">
    <property type="entry name" value="SIGMA54_INTERACT_3"/>
    <property type="match status" value="1"/>
</dbReference>
<dbReference type="PANTHER" id="PTHR32071">
    <property type="entry name" value="TRANSCRIPTIONAL REGULATORY PROTEIN"/>
    <property type="match status" value="1"/>
</dbReference>
<dbReference type="InterPro" id="IPR003593">
    <property type="entry name" value="AAA+_ATPase"/>
</dbReference>
<dbReference type="Gene3D" id="3.30.450.20">
    <property type="entry name" value="PAS domain"/>
    <property type="match status" value="1"/>
</dbReference>
<dbReference type="InterPro" id="IPR025944">
    <property type="entry name" value="Sigma_54_int_dom_CS"/>
</dbReference>
<dbReference type="SUPFAM" id="SSF55785">
    <property type="entry name" value="PYP-like sensor domain (PAS domain)"/>
    <property type="match status" value="1"/>
</dbReference>
<dbReference type="PRINTS" id="PR01590">
    <property type="entry name" value="HTHFIS"/>
</dbReference>
<keyword evidence="1" id="KW-0547">Nucleotide-binding</keyword>
<evidence type="ECO:0000256" key="2">
    <source>
        <dbReference type="ARBA" id="ARBA00022840"/>
    </source>
</evidence>
<dbReference type="Gene3D" id="3.30.450.40">
    <property type="match status" value="1"/>
</dbReference>
<dbReference type="GO" id="GO:0005524">
    <property type="term" value="F:ATP binding"/>
    <property type="evidence" value="ECO:0007669"/>
    <property type="project" value="UniProtKB-KW"/>
</dbReference>
<dbReference type="FunFam" id="3.40.50.300:FF:000006">
    <property type="entry name" value="DNA-binding transcriptional regulator NtrC"/>
    <property type="match status" value="1"/>
</dbReference>
<dbReference type="SUPFAM" id="SSF55781">
    <property type="entry name" value="GAF domain-like"/>
    <property type="match status" value="1"/>
</dbReference>
<dbReference type="Gene3D" id="1.10.8.60">
    <property type="match status" value="1"/>
</dbReference>
<dbReference type="InterPro" id="IPR002197">
    <property type="entry name" value="HTH_Fis"/>
</dbReference>
<accession>A0A4Z0R271</accession>
<dbReference type="CDD" id="cd00009">
    <property type="entry name" value="AAA"/>
    <property type="match status" value="1"/>
</dbReference>
<dbReference type="Pfam" id="PF02954">
    <property type="entry name" value="HTH_8"/>
    <property type="match status" value="1"/>
</dbReference>
<dbReference type="Pfam" id="PF01590">
    <property type="entry name" value="GAF"/>
    <property type="match status" value="1"/>
</dbReference>
<dbReference type="PROSITE" id="PS00675">
    <property type="entry name" value="SIGMA54_INTERACT_1"/>
    <property type="match status" value="1"/>
</dbReference>
<sequence>MILDSWDRCHYYKVNPIKAKPITVYQGIELETHVNKYRKLIDVSLPVMKNLFNFVGDGNFVIVLADEQGCLLEMYGDEKVKSSAIAGDFVPGVDWSEKTIGNNGVGTALFLDKPVQIFGREHYWLEAHHWTCSGAPIHDPQGRLIGALVISGSYEKVHPHTLGMAVTAVNAIENQLKLEETVSLLELSNNYKNAIIESISEGLLAVDEEGQITQINSIAAQYLEHNAAESLKGNCDTIFGDKNSELKNMIKFNRQVTDHEVDIFIGKVKTTYLVTTRPIKGNGINKGTVLLLNEISRAQKLVQRMSGARVNCTFLDLVGEEPAYLETVELARKAADSTSNVLLLGESGTGKDVFAQAIHNTGIRKRGPFVALNCGAIPRELIASELFGYVEGAFTGASRGGKMGKFELASGGTIFLDEIGEMPLELQTSLLRVLETKTITRVSGNDVIPVDVRIIAATNKDLSLEVSQGKFRQDLFYRLNVFAIRMVPLRERKEDIALFTKRILDNLCIKFKKPAIKPDKNVLEIFNKYPWPGNIRELQNVLERVVNVCNDTILSIDHLPVEIRSTKTRGNYMPIKNYERDLIESLLEQHNRNITRVANELGVARTTLYQKIAKYKL</sequence>
<dbReference type="InterPro" id="IPR003018">
    <property type="entry name" value="GAF"/>
</dbReference>
<keyword evidence="4" id="KW-0238">DNA-binding</keyword>
<name>A0A4Z0R271_9FIRM</name>
<dbReference type="RefSeq" id="WP_135548110.1">
    <property type="nucleotide sequence ID" value="NZ_SPQQ01000005.1"/>
</dbReference>
<dbReference type="PANTHER" id="PTHR32071:SF57">
    <property type="entry name" value="C4-DICARBOXYLATE TRANSPORT TRANSCRIPTIONAL REGULATORY PROTEIN DCTD"/>
    <property type="match status" value="1"/>
</dbReference>
<keyword evidence="5" id="KW-0804">Transcription</keyword>
<dbReference type="Pfam" id="PF25601">
    <property type="entry name" value="AAA_lid_14"/>
    <property type="match status" value="1"/>
</dbReference>
<organism evidence="7 8">
    <name type="scientific">Desulfosporosinus fructosivorans</name>
    <dbReference type="NCBI Taxonomy" id="2018669"/>
    <lineage>
        <taxon>Bacteria</taxon>
        <taxon>Bacillati</taxon>
        <taxon>Bacillota</taxon>
        <taxon>Clostridia</taxon>
        <taxon>Eubacteriales</taxon>
        <taxon>Desulfitobacteriaceae</taxon>
        <taxon>Desulfosporosinus</taxon>
    </lineage>
</organism>
<evidence type="ECO:0000313" key="7">
    <source>
        <dbReference type="EMBL" id="TGE37182.1"/>
    </source>
</evidence>
<evidence type="ECO:0000256" key="4">
    <source>
        <dbReference type="ARBA" id="ARBA00023125"/>
    </source>
</evidence>
<dbReference type="Gene3D" id="1.10.10.60">
    <property type="entry name" value="Homeodomain-like"/>
    <property type="match status" value="1"/>
</dbReference>
<dbReference type="InterPro" id="IPR009057">
    <property type="entry name" value="Homeodomain-like_sf"/>
</dbReference>
<evidence type="ECO:0000256" key="3">
    <source>
        <dbReference type="ARBA" id="ARBA00023015"/>
    </source>
</evidence>
<dbReference type="InterPro" id="IPR058031">
    <property type="entry name" value="AAA_lid_NorR"/>
</dbReference>
<dbReference type="EMBL" id="SPQQ01000005">
    <property type="protein sequence ID" value="TGE37182.1"/>
    <property type="molecule type" value="Genomic_DNA"/>
</dbReference>
<dbReference type="Proteomes" id="UP000298460">
    <property type="component" value="Unassembled WGS sequence"/>
</dbReference>
<dbReference type="SUPFAM" id="SSF52540">
    <property type="entry name" value="P-loop containing nucleoside triphosphate hydrolases"/>
    <property type="match status" value="1"/>
</dbReference>
<dbReference type="InterPro" id="IPR002078">
    <property type="entry name" value="Sigma_54_int"/>
</dbReference>
<dbReference type="AlphaFoldDB" id="A0A4Z0R271"/>
<dbReference type="InterPro" id="IPR035965">
    <property type="entry name" value="PAS-like_dom_sf"/>
</dbReference>
<feature type="domain" description="Sigma-54 factor interaction" evidence="6">
    <location>
        <begin position="317"/>
        <end position="547"/>
    </location>
</feature>
<evidence type="ECO:0000259" key="6">
    <source>
        <dbReference type="PROSITE" id="PS50045"/>
    </source>
</evidence>
<proteinExistence type="predicted"/>
<dbReference type="GO" id="GO:0043565">
    <property type="term" value="F:sequence-specific DNA binding"/>
    <property type="evidence" value="ECO:0007669"/>
    <property type="project" value="InterPro"/>
</dbReference>